<keyword evidence="1" id="KW-0694">RNA-binding</keyword>
<dbReference type="AlphaFoldDB" id="A0A183TH68"/>
<proteinExistence type="predicted"/>
<dbReference type="InterPro" id="IPR035979">
    <property type="entry name" value="RBD_domain_sf"/>
</dbReference>
<dbReference type="PROSITE" id="PS50102">
    <property type="entry name" value="RRM"/>
    <property type="match status" value="1"/>
</dbReference>
<dbReference type="WBParaSite" id="SSLN_0001641901-mRNA-1">
    <property type="protein sequence ID" value="SSLN_0001641901-mRNA-1"/>
    <property type="gene ID" value="SSLN_0001641901"/>
</dbReference>
<evidence type="ECO:0000313" key="3">
    <source>
        <dbReference type="EMBL" id="VDM02202.1"/>
    </source>
</evidence>
<dbReference type="Proteomes" id="UP000275846">
    <property type="component" value="Unassembled WGS sequence"/>
</dbReference>
<evidence type="ECO:0000313" key="4">
    <source>
        <dbReference type="Proteomes" id="UP000275846"/>
    </source>
</evidence>
<dbReference type="SMART" id="SM00360">
    <property type="entry name" value="RRM"/>
    <property type="match status" value="1"/>
</dbReference>
<dbReference type="Pfam" id="PF00076">
    <property type="entry name" value="RRM_1"/>
    <property type="match status" value="1"/>
</dbReference>
<feature type="domain" description="RRM" evidence="2">
    <location>
        <begin position="1"/>
        <end position="80"/>
    </location>
</feature>
<organism evidence="5">
    <name type="scientific">Schistocephalus solidus</name>
    <name type="common">Tapeworm</name>
    <dbReference type="NCBI Taxonomy" id="70667"/>
    <lineage>
        <taxon>Eukaryota</taxon>
        <taxon>Metazoa</taxon>
        <taxon>Spiralia</taxon>
        <taxon>Lophotrochozoa</taxon>
        <taxon>Platyhelminthes</taxon>
        <taxon>Cestoda</taxon>
        <taxon>Eucestoda</taxon>
        <taxon>Diphyllobothriidea</taxon>
        <taxon>Diphyllobothriidae</taxon>
        <taxon>Schistocephalus</taxon>
    </lineage>
</organism>
<dbReference type="OrthoDB" id="439808at2759"/>
<dbReference type="EMBL" id="UYSU01040325">
    <property type="protein sequence ID" value="VDM02202.1"/>
    <property type="molecule type" value="Genomic_DNA"/>
</dbReference>
<dbReference type="PANTHER" id="PTHR48034">
    <property type="entry name" value="TRANSFORMER-2 SEX-DETERMINING PROTEIN-RELATED"/>
    <property type="match status" value="1"/>
</dbReference>
<evidence type="ECO:0000259" key="2">
    <source>
        <dbReference type="PROSITE" id="PS50102"/>
    </source>
</evidence>
<dbReference type="InterPro" id="IPR012677">
    <property type="entry name" value="Nucleotide-bd_a/b_plait_sf"/>
</dbReference>
<dbReference type="STRING" id="70667.A0A183TH68"/>
<gene>
    <name evidence="3" type="ORF">SSLN_LOCUS15816</name>
</gene>
<dbReference type="Gene3D" id="3.30.70.330">
    <property type="match status" value="1"/>
</dbReference>
<dbReference type="InterPro" id="IPR050441">
    <property type="entry name" value="RBM"/>
</dbReference>
<accession>A0A183TH68</accession>
<dbReference type="InterPro" id="IPR000504">
    <property type="entry name" value="RRM_dom"/>
</dbReference>
<reference evidence="3 4" key="2">
    <citation type="submission" date="2018-11" db="EMBL/GenBank/DDBJ databases">
        <authorList>
            <consortium name="Pathogen Informatics"/>
        </authorList>
    </citation>
    <scope>NUCLEOTIDE SEQUENCE [LARGE SCALE GENOMIC DNA]</scope>
    <source>
        <strain evidence="3 4">NST_G2</strain>
    </source>
</reference>
<evidence type="ECO:0000313" key="5">
    <source>
        <dbReference type="WBParaSite" id="SSLN_0001641901-mRNA-1"/>
    </source>
</evidence>
<reference evidence="5" key="1">
    <citation type="submission" date="2016-06" db="UniProtKB">
        <authorList>
            <consortium name="WormBaseParasite"/>
        </authorList>
    </citation>
    <scope>IDENTIFICATION</scope>
</reference>
<sequence>IRAGNFFKHFDIGFRHEDLRRTFGRFGPIVDVTIPTDYYSGRMKGFAFVEYPFRDAEDAHRNMDHSRFLGRRIEVEFTRGVRKSKNVSFPSYLNLPAPAEMRDRDRRNDSNYRRRSRSITSNFFCAFLDRHPLVLGEALVVQGAFHGEVKEFGGITVTFQCQGLLLGLQDYGTSESDDKRAELRYLQRLFMANGYHRNFIERSRLAKPRQNLVTEQPKFWHALPYIDGVSEAVSRLLRPLGIGIAHRQDSTIRNLVMRPKAPLPRGETSNIIYRIQCDTCEAAYQALRAQIIERKSKHGIRPNVSSTAGEPRTDMHLTAPQFGANEGAVMITAASITTPTDEETCTQDTNMTIDAGRQLRSMQTQTMAAPHNERHVN</sequence>
<name>A0A183TH68_SCHSO</name>
<dbReference type="SUPFAM" id="SSF54928">
    <property type="entry name" value="RNA-binding domain, RBD"/>
    <property type="match status" value="1"/>
</dbReference>
<dbReference type="GO" id="GO:0003723">
    <property type="term" value="F:RNA binding"/>
    <property type="evidence" value="ECO:0007669"/>
    <property type="project" value="UniProtKB-UniRule"/>
</dbReference>
<evidence type="ECO:0000256" key="1">
    <source>
        <dbReference type="PROSITE-ProRule" id="PRU00176"/>
    </source>
</evidence>
<keyword evidence="4" id="KW-1185">Reference proteome</keyword>
<protein>
    <submittedName>
        <fullName evidence="5">RRM domain-containing protein</fullName>
    </submittedName>
</protein>